<evidence type="ECO:0008006" key="3">
    <source>
        <dbReference type="Google" id="ProtNLM"/>
    </source>
</evidence>
<name>A0ABM8VJ40_9BACL</name>
<proteinExistence type="predicted"/>
<protein>
    <recommendedName>
        <fullName evidence="3">PepSY domain-containing protein</fullName>
    </recommendedName>
</protein>
<sequence length="295" mass="31294">MVKVNKTMNKVWVFSVAAALIAGSGVTMNFILSNKTFAETGKQVIEYQPDPLQKTVETPGKTEAKAEYTVIDQSKSFTKDELMDSPKVKGLSPEAKEQWVDGIQSTYIPGDKDLSAEQAAAYGAAVLKKSFAANLSGYTARAMFLGGSLPGTDTWTISFDPASSSGQPNGSTTAAAKSFNVYMNAVSGTIMNASAFDGSSVSTPKKADVNDPAWRETAEQAVAVLLPKNISIVNSKVVSSQSPNFGVPVLCELSNGTAYVVGISGESKDVVNLYFFQDGYDGSLENSINKQKGMK</sequence>
<evidence type="ECO:0000313" key="1">
    <source>
        <dbReference type="EMBL" id="CAG7644975.1"/>
    </source>
</evidence>
<accession>A0ABM8VJ40</accession>
<keyword evidence="2" id="KW-1185">Reference proteome</keyword>
<evidence type="ECO:0000313" key="2">
    <source>
        <dbReference type="Proteomes" id="UP000730618"/>
    </source>
</evidence>
<comment type="caution">
    <text evidence="1">The sequence shown here is derived from an EMBL/GenBank/DDBJ whole genome shotgun (WGS) entry which is preliminary data.</text>
</comment>
<gene>
    <name evidence="1" type="ORF">PAECIP111802_03399</name>
</gene>
<dbReference type="Proteomes" id="UP000730618">
    <property type="component" value="Unassembled WGS sequence"/>
</dbReference>
<reference evidence="1 2" key="1">
    <citation type="submission" date="2021-06" db="EMBL/GenBank/DDBJ databases">
        <authorList>
            <person name="Criscuolo A."/>
        </authorList>
    </citation>
    <scope>NUCLEOTIDE SEQUENCE [LARGE SCALE GENOMIC DNA]</scope>
    <source>
        <strain evidence="2">CIP 111802</strain>
    </source>
</reference>
<organism evidence="1 2">
    <name type="scientific">Paenibacillus allorhizosphaerae</name>
    <dbReference type="NCBI Taxonomy" id="2849866"/>
    <lineage>
        <taxon>Bacteria</taxon>
        <taxon>Bacillati</taxon>
        <taxon>Bacillota</taxon>
        <taxon>Bacilli</taxon>
        <taxon>Bacillales</taxon>
        <taxon>Paenibacillaceae</taxon>
        <taxon>Paenibacillus</taxon>
    </lineage>
</organism>
<dbReference type="RefSeq" id="WP_218099715.1">
    <property type="nucleotide sequence ID" value="NZ_CAJVCE010000009.1"/>
</dbReference>
<dbReference type="EMBL" id="CAJVCE010000009">
    <property type="protein sequence ID" value="CAG7644975.1"/>
    <property type="molecule type" value="Genomic_DNA"/>
</dbReference>